<dbReference type="GO" id="GO:0070530">
    <property type="term" value="F:K63-linked polyubiquitin modification-dependent protein binding"/>
    <property type="evidence" value="ECO:0007669"/>
    <property type="project" value="TreeGrafter"/>
</dbReference>
<dbReference type="PANTHER" id="PTHR37862">
    <property type="entry name" value="FANCONI ANEMIA CORE COMPLEX-ASSOCIATED PROTEIN 20"/>
    <property type="match status" value="1"/>
</dbReference>
<dbReference type="GO" id="GO:0043130">
    <property type="term" value="F:ubiquitin binding"/>
    <property type="evidence" value="ECO:0007669"/>
    <property type="project" value="InterPro"/>
</dbReference>
<feature type="region of interest" description="Disordered" evidence="1">
    <location>
        <begin position="1"/>
        <end position="41"/>
    </location>
</feature>
<dbReference type="GO" id="GO:0006974">
    <property type="term" value="P:DNA damage response"/>
    <property type="evidence" value="ECO:0007669"/>
    <property type="project" value="TreeGrafter"/>
</dbReference>
<organism evidence="3 4">
    <name type="scientific">Chrysochloris asiatica</name>
    <name type="common">Cape golden mole</name>
    <dbReference type="NCBI Taxonomy" id="185453"/>
    <lineage>
        <taxon>Eukaryota</taxon>
        <taxon>Metazoa</taxon>
        <taxon>Chordata</taxon>
        <taxon>Craniata</taxon>
        <taxon>Vertebrata</taxon>
        <taxon>Euteleostomi</taxon>
        <taxon>Mammalia</taxon>
        <taxon>Eutheria</taxon>
        <taxon>Afrotheria</taxon>
        <taxon>Chrysochloridae</taxon>
        <taxon>Chrysochlorinae</taxon>
        <taxon>Chrysochloris</taxon>
    </lineage>
</organism>
<dbReference type="InterPro" id="IPR052689">
    <property type="entry name" value="FA_core_complex_assoc"/>
</dbReference>
<dbReference type="PANTHER" id="PTHR37862:SF1">
    <property type="entry name" value="FANCONI ANEMIA CORE COMPLEX-ASSOCIATED PROTEIN 20"/>
    <property type="match status" value="1"/>
</dbReference>
<evidence type="ECO:0000259" key="2">
    <source>
        <dbReference type="PROSITE" id="PS51906"/>
    </source>
</evidence>
<feature type="domain" description="UBZ2-type" evidence="2">
    <location>
        <begin position="159"/>
        <end position="195"/>
    </location>
</feature>
<evidence type="ECO:0000313" key="4">
    <source>
        <dbReference type="RefSeq" id="XP_006871839.1"/>
    </source>
</evidence>
<dbReference type="RefSeq" id="XP_006871839.1">
    <property type="nucleotide sequence ID" value="XM_006871777.1"/>
</dbReference>
<dbReference type="Pfam" id="PF15750">
    <property type="entry name" value="UBZ_FAAP20"/>
    <property type="match status" value="1"/>
</dbReference>
<accession>A0A9B0U1P6</accession>
<protein>
    <submittedName>
        <fullName evidence="4">Fanconi anemia-associated protein of 20 kDa-like</fullName>
    </submittedName>
</protein>
<feature type="compositionally biased region" description="Basic residues" evidence="1">
    <location>
        <begin position="9"/>
        <end position="20"/>
    </location>
</feature>
<dbReference type="InterPro" id="IPR031490">
    <property type="entry name" value="UBZ2_FAAP20"/>
</dbReference>
<name>A0A9B0U1P6_CHRAS</name>
<proteinExistence type="predicted"/>
<dbReference type="InterPro" id="IPR031491">
    <property type="entry name" value="FANCA_interact"/>
</dbReference>
<dbReference type="GeneID" id="102825538"/>
<dbReference type="PROSITE" id="PS51906">
    <property type="entry name" value="ZF_UBZ2"/>
    <property type="match status" value="1"/>
</dbReference>
<dbReference type="OrthoDB" id="10063431at2759"/>
<dbReference type="AlphaFoldDB" id="A0A9B0U1P6"/>
<keyword evidence="3" id="KW-1185">Reference proteome</keyword>
<evidence type="ECO:0000313" key="3">
    <source>
        <dbReference type="Proteomes" id="UP000504623"/>
    </source>
</evidence>
<dbReference type="Proteomes" id="UP000504623">
    <property type="component" value="Unplaced"/>
</dbReference>
<sequence length="236" mass="26374">MAADAGGGHRPRLRLSRRRRLTSEDRPSSGRPWFLQETGSGNTEPWAELLRTLRPDVDLADTPPPLPSFPHQDPQQSPEHMVPSEIFTVGGKVFSWTPFPPAPQHSRSYCLNRGAEGCPGSPVRPPFQCSEPEPQGTSSTKEPQSVEEKPPSVEETPTLRCCPMCQVEFQPGLSQLDIDGHLAQCLAESTDDIMWRKPAGEELCRAIVQITLMYLQLCRHHHQSPREQLQRTRATA</sequence>
<dbReference type="GO" id="GO:0043240">
    <property type="term" value="C:Fanconi anaemia nuclear complex"/>
    <property type="evidence" value="ECO:0007669"/>
    <property type="project" value="TreeGrafter"/>
</dbReference>
<evidence type="ECO:0000256" key="1">
    <source>
        <dbReference type="SAM" id="MobiDB-lite"/>
    </source>
</evidence>
<reference evidence="4" key="1">
    <citation type="submission" date="2025-08" db="UniProtKB">
        <authorList>
            <consortium name="RefSeq"/>
        </authorList>
    </citation>
    <scope>IDENTIFICATION</scope>
    <source>
        <tissue evidence="4">Spleen</tissue>
    </source>
</reference>
<feature type="region of interest" description="Disordered" evidence="1">
    <location>
        <begin position="121"/>
        <end position="157"/>
    </location>
</feature>
<dbReference type="Pfam" id="PF15751">
    <property type="entry name" value="FANCA_interact"/>
    <property type="match status" value="1"/>
</dbReference>
<gene>
    <name evidence="4" type="primary">LOC102825538</name>
</gene>
<feature type="region of interest" description="Disordered" evidence="1">
    <location>
        <begin position="54"/>
        <end position="79"/>
    </location>
</feature>